<sequence>MFGWRHPEFRRGAREIAGILPGIGAWGLITGVAMIKAGLSVPAAVAMTLFVYAGSAQLAALPLIAAGAPIWVVWATAFCVNLRFVIFSAQWRPYFAAYPRAERTRMAFFSGDLNYILFMRRFPEPVPAPEQKPYFWGGAVSNWFAWQIPSLVGIALADVIPTEWGIGFAGTLALIGLACSLLGSRSSLVSAAVAGCAAVAAYALPLRLNIVVAIAAAVAIGLLMDRSRPGPATPVGGTR</sequence>
<reference evidence="9 10" key="1">
    <citation type="submission" date="2019-03" db="EMBL/GenBank/DDBJ databases">
        <title>Genomic Encyclopedia of Type Strains, Phase IV (KMG-IV): sequencing the most valuable type-strain genomes for metagenomic binning, comparative biology and taxonomic classification.</title>
        <authorList>
            <person name="Goeker M."/>
        </authorList>
    </citation>
    <scope>NUCLEOTIDE SEQUENCE [LARGE SCALE GENOMIC DNA]</scope>
    <source>
        <strain evidence="9 10">DSM 1709</strain>
    </source>
</reference>
<feature type="transmembrane region" description="Helical" evidence="8">
    <location>
        <begin position="164"/>
        <end position="183"/>
    </location>
</feature>
<keyword evidence="6 8" id="KW-1133">Transmembrane helix</keyword>
<feature type="transmembrane region" description="Helical" evidence="8">
    <location>
        <begin position="134"/>
        <end position="157"/>
    </location>
</feature>
<proteinExistence type="inferred from homology"/>
<feature type="transmembrane region" description="Helical" evidence="8">
    <location>
        <begin position="20"/>
        <end position="53"/>
    </location>
</feature>
<dbReference type="InterPro" id="IPR011606">
    <property type="entry name" value="Brnchd-chn_aa_trnsp_permease"/>
</dbReference>
<feature type="transmembrane region" description="Helical" evidence="8">
    <location>
        <begin position="59"/>
        <end position="85"/>
    </location>
</feature>
<evidence type="ECO:0000256" key="5">
    <source>
        <dbReference type="ARBA" id="ARBA00022692"/>
    </source>
</evidence>
<dbReference type="PANTHER" id="PTHR34979:SF1">
    <property type="entry name" value="INNER MEMBRANE PROTEIN YGAZ"/>
    <property type="match status" value="1"/>
</dbReference>
<dbReference type="OrthoDB" id="9179311at2"/>
<evidence type="ECO:0000256" key="7">
    <source>
        <dbReference type="ARBA" id="ARBA00023136"/>
    </source>
</evidence>
<dbReference type="EMBL" id="SLXD01000001">
    <property type="protein sequence ID" value="TCP05569.1"/>
    <property type="molecule type" value="Genomic_DNA"/>
</dbReference>
<keyword evidence="5 8" id="KW-0812">Transmembrane</keyword>
<keyword evidence="7 8" id="KW-0472">Membrane</keyword>
<comment type="subcellular location">
    <subcellularLocation>
        <location evidence="1">Cell membrane</location>
        <topology evidence="1">Multi-pass membrane protein</topology>
    </subcellularLocation>
</comment>
<feature type="transmembrane region" description="Helical" evidence="8">
    <location>
        <begin position="189"/>
        <end position="222"/>
    </location>
</feature>
<dbReference type="RefSeq" id="WP_132644767.1">
    <property type="nucleotide sequence ID" value="NZ_CP181386.1"/>
</dbReference>
<dbReference type="GO" id="GO:1903785">
    <property type="term" value="P:L-valine transmembrane transport"/>
    <property type="evidence" value="ECO:0007669"/>
    <property type="project" value="TreeGrafter"/>
</dbReference>
<dbReference type="GeneID" id="99687168"/>
<dbReference type="Pfam" id="PF03591">
    <property type="entry name" value="AzlC"/>
    <property type="match status" value="1"/>
</dbReference>
<comment type="caution">
    <text evidence="9">The sequence shown here is derived from an EMBL/GenBank/DDBJ whole genome shotgun (WGS) entry which is preliminary data.</text>
</comment>
<comment type="similarity">
    <text evidence="2">Belongs to the AzlC family.</text>
</comment>
<dbReference type="GO" id="GO:0005886">
    <property type="term" value="C:plasma membrane"/>
    <property type="evidence" value="ECO:0007669"/>
    <property type="project" value="UniProtKB-SubCell"/>
</dbReference>
<organism evidence="9 10">
    <name type="scientific">Rubrivivax gelatinosus</name>
    <name type="common">Rhodocyclus gelatinosus</name>
    <name type="synonym">Rhodopseudomonas gelatinosa</name>
    <dbReference type="NCBI Taxonomy" id="28068"/>
    <lineage>
        <taxon>Bacteria</taxon>
        <taxon>Pseudomonadati</taxon>
        <taxon>Pseudomonadota</taxon>
        <taxon>Betaproteobacteria</taxon>
        <taxon>Burkholderiales</taxon>
        <taxon>Sphaerotilaceae</taxon>
        <taxon>Rubrivivax</taxon>
    </lineage>
</organism>
<evidence type="ECO:0000256" key="8">
    <source>
        <dbReference type="SAM" id="Phobius"/>
    </source>
</evidence>
<evidence type="ECO:0000313" key="10">
    <source>
        <dbReference type="Proteomes" id="UP000295106"/>
    </source>
</evidence>
<name>A0A4R2MDU4_RUBGE</name>
<evidence type="ECO:0000256" key="6">
    <source>
        <dbReference type="ARBA" id="ARBA00022989"/>
    </source>
</evidence>
<keyword evidence="4" id="KW-1003">Cell membrane</keyword>
<protein>
    <submittedName>
        <fullName evidence="9">Putative branched-subunit amino acid permease</fullName>
    </submittedName>
</protein>
<dbReference type="PANTHER" id="PTHR34979">
    <property type="entry name" value="INNER MEMBRANE PROTEIN YGAZ"/>
    <property type="match status" value="1"/>
</dbReference>
<accession>A0A4R2MDU4</accession>
<evidence type="ECO:0000256" key="2">
    <source>
        <dbReference type="ARBA" id="ARBA00010735"/>
    </source>
</evidence>
<dbReference type="AlphaFoldDB" id="A0A4R2MDU4"/>
<gene>
    <name evidence="9" type="ORF">EV684_101441</name>
</gene>
<keyword evidence="3" id="KW-0813">Transport</keyword>
<dbReference type="Proteomes" id="UP000295106">
    <property type="component" value="Unassembled WGS sequence"/>
</dbReference>
<evidence type="ECO:0000256" key="3">
    <source>
        <dbReference type="ARBA" id="ARBA00022448"/>
    </source>
</evidence>
<evidence type="ECO:0000256" key="4">
    <source>
        <dbReference type="ARBA" id="ARBA00022475"/>
    </source>
</evidence>
<evidence type="ECO:0000313" key="9">
    <source>
        <dbReference type="EMBL" id="TCP05569.1"/>
    </source>
</evidence>
<evidence type="ECO:0000256" key="1">
    <source>
        <dbReference type="ARBA" id="ARBA00004651"/>
    </source>
</evidence>